<accession>A0AAV1M151</accession>
<gene>
    <name evidence="2" type="ORF">PARMNEM_LOCUS19016</name>
</gene>
<evidence type="ECO:0000256" key="1">
    <source>
        <dbReference type="SAM" id="SignalP"/>
    </source>
</evidence>
<name>A0AAV1M151_9NEOP</name>
<keyword evidence="3" id="KW-1185">Reference proteome</keyword>
<proteinExistence type="predicted"/>
<sequence length="173" mass="20420">MQLVIISLTFLRALCLENENYDYASPGLVVANIKRRDLIPLQPGNIRWINGNNLNYRRTKDIREDIIDRRFEITEAQLREAQRVSDINEIREDEIKSAQRREEQIRNDIQLRENSVANIRDNSVSNIRENQLGLNYKNRNSKYGENNDQLDKLHREMRWLTIDNDEGIGIGIQ</sequence>
<evidence type="ECO:0000313" key="3">
    <source>
        <dbReference type="Proteomes" id="UP001314205"/>
    </source>
</evidence>
<dbReference type="EMBL" id="CAVLGL010000115">
    <property type="protein sequence ID" value="CAK1600232.1"/>
    <property type="molecule type" value="Genomic_DNA"/>
</dbReference>
<feature type="signal peptide" evidence="1">
    <location>
        <begin position="1"/>
        <end position="15"/>
    </location>
</feature>
<feature type="chain" id="PRO_5043359603" evidence="1">
    <location>
        <begin position="16"/>
        <end position="173"/>
    </location>
</feature>
<comment type="caution">
    <text evidence="2">The sequence shown here is derived from an EMBL/GenBank/DDBJ whole genome shotgun (WGS) entry which is preliminary data.</text>
</comment>
<dbReference type="AlphaFoldDB" id="A0AAV1M151"/>
<protein>
    <submittedName>
        <fullName evidence="2">Uncharacterized protein</fullName>
    </submittedName>
</protein>
<dbReference type="Proteomes" id="UP001314205">
    <property type="component" value="Unassembled WGS sequence"/>
</dbReference>
<organism evidence="2 3">
    <name type="scientific">Parnassius mnemosyne</name>
    <name type="common">clouded apollo</name>
    <dbReference type="NCBI Taxonomy" id="213953"/>
    <lineage>
        <taxon>Eukaryota</taxon>
        <taxon>Metazoa</taxon>
        <taxon>Ecdysozoa</taxon>
        <taxon>Arthropoda</taxon>
        <taxon>Hexapoda</taxon>
        <taxon>Insecta</taxon>
        <taxon>Pterygota</taxon>
        <taxon>Neoptera</taxon>
        <taxon>Endopterygota</taxon>
        <taxon>Lepidoptera</taxon>
        <taxon>Glossata</taxon>
        <taxon>Ditrysia</taxon>
        <taxon>Papilionoidea</taxon>
        <taxon>Papilionidae</taxon>
        <taxon>Parnassiinae</taxon>
        <taxon>Parnassini</taxon>
        <taxon>Parnassius</taxon>
        <taxon>Driopa</taxon>
    </lineage>
</organism>
<keyword evidence="1" id="KW-0732">Signal</keyword>
<evidence type="ECO:0000313" key="2">
    <source>
        <dbReference type="EMBL" id="CAK1600232.1"/>
    </source>
</evidence>
<reference evidence="2 3" key="1">
    <citation type="submission" date="2023-11" db="EMBL/GenBank/DDBJ databases">
        <authorList>
            <person name="Hedman E."/>
            <person name="Englund M."/>
            <person name="Stromberg M."/>
            <person name="Nyberg Akerstrom W."/>
            <person name="Nylinder S."/>
            <person name="Jareborg N."/>
            <person name="Kallberg Y."/>
            <person name="Kronander E."/>
        </authorList>
    </citation>
    <scope>NUCLEOTIDE SEQUENCE [LARGE SCALE GENOMIC DNA]</scope>
</reference>